<dbReference type="SUPFAM" id="SSF51905">
    <property type="entry name" value="FAD/NAD(P)-binding domain"/>
    <property type="match status" value="1"/>
</dbReference>
<keyword evidence="2" id="KW-1185">Reference proteome</keyword>
<dbReference type="PRINTS" id="PR00420">
    <property type="entry name" value="RNGMNOXGNASE"/>
</dbReference>
<dbReference type="EMBL" id="JBHUOL010000006">
    <property type="protein sequence ID" value="MFD2907807.1"/>
    <property type="molecule type" value="Genomic_DNA"/>
</dbReference>
<dbReference type="Pfam" id="PF13450">
    <property type="entry name" value="NAD_binding_8"/>
    <property type="match status" value="1"/>
</dbReference>
<keyword evidence="1" id="KW-0560">Oxidoreductase</keyword>
<evidence type="ECO:0000313" key="1">
    <source>
        <dbReference type="EMBL" id="MFD2907807.1"/>
    </source>
</evidence>
<dbReference type="EC" id="1.-.-.-" evidence="1"/>
<protein>
    <submittedName>
        <fullName evidence="1">NAD(P)/FAD-dependent oxidoreductase</fullName>
        <ecNumber evidence="1">1.-.-.-</ecNumber>
    </submittedName>
</protein>
<gene>
    <name evidence="1" type="ORF">ACFSX9_03570</name>
</gene>
<dbReference type="RefSeq" id="WP_379804493.1">
    <property type="nucleotide sequence ID" value="NZ_JBHUOL010000006.1"/>
</dbReference>
<dbReference type="GO" id="GO:0016491">
    <property type="term" value="F:oxidoreductase activity"/>
    <property type="evidence" value="ECO:0007669"/>
    <property type="project" value="UniProtKB-KW"/>
</dbReference>
<reference evidence="2" key="1">
    <citation type="journal article" date="2019" name="Int. J. Syst. Evol. Microbiol.">
        <title>The Global Catalogue of Microorganisms (GCM) 10K type strain sequencing project: providing services to taxonomists for standard genome sequencing and annotation.</title>
        <authorList>
            <consortium name="The Broad Institute Genomics Platform"/>
            <consortium name="The Broad Institute Genome Sequencing Center for Infectious Disease"/>
            <person name="Wu L."/>
            <person name="Ma J."/>
        </authorList>
    </citation>
    <scope>NUCLEOTIDE SEQUENCE [LARGE SCALE GENOMIC DNA]</scope>
    <source>
        <strain evidence="2">KCTC 52644</strain>
    </source>
</reference>
<dbReference type="Proteomes" id="UP001597549">
    <property type="component" value="Unassembled WGS sequence"/>
</dbReference>
<evidence type="ECO:0000313" key="2">
    <source>
        <dbReference type="Proteomes" id="UP001597549"/>
    </source>
</evidence>
<comment type="caution">
    <text evidence="1">The sequence shown here is derived from an EMBL/GenBank/DDBJ whole genome shotgun (WGS) entry which is preliminary data.</text>
</comment>
<dbReference type="PANTHER" id="PTHR42685:SF22">
    <property type="entry name" value="CONDITIONED MEDIUM FACTOR RECEPTOR 1"/>
    <property type="match status" value="1"/>
</dbReference>
<dbReference type="InterPro" id="IPR036188">
    <property type="entry name" value="FAD/NAD-bd_sf"/>
</dbReference>
<proteinExistence type="predicted"/>
<organism evidence="1 2">
    <name type="scientific">Flavobacterium ardleyense</name>
    <dbReference type="NCBI Taxonomy" id="2038737"/>
    <lineage>
        <taxon>Bacteria</taxon>
        <taxon>Pseudomonadati</taxon>
        <taxon>Bacteroidota</taxon>
        <taxon>Flavobacteriia</taxon>
        <taxon>Flavobacteriales</taxon>
        <taxon>Flavobacteriaceae</taxon>
        <taxon>Flavobacterium</taxon>
    </lineage>
</organism>
<accession>A0ABW5Z4Y2</accession>
<dbReference type="InterPro" id="IPR050407">
    <property type="entry name" value="Geranylgeranyl_reductase"/>
</dbReference>
<dbReference type="Gene3D" id="3.50.50.60">
    <property type="entry name" value="FAD/NAD(P)-binding domain"/>
    <property type="match status" value="1"/>
</dbReference>
<name>A0ABW5Z4Y2_9FLAO</name>
<sequence length="383" mass="43217">MFSHKNSYFSKMNASNEVSIIGGGLAGLTAAIDLLNRNFKVVVFEKNEYPKHKVCGEFISNEVLPYLENLGLNIDSLQPTHIFKTELSTHSGKTIKAKLPLGGFGVSRYRLDYYLSKKVLDLGGKIIVDNVQTIDYLEDNFTITTQTDQIFQSKVVLGAFGKRSNLDIELKRKFIQQKSPWLGVKAHYSGDFPNDIVGLHNFKGGYCGVSKVENNAINICYLVQFESFKKYKNITDFQENVLYQNKNLEKILKESKMIFDNPLTISQISFEDKPKIENHILMLGDSAGLIHPLCGNGMAMAIHSAKIASELVGDFLNNKISRVNLEASYTSIWNKTFKNRLKFGKFLSKLLLNPYLSKVTMNLLLVFPFLLPIIIKKTHGNPI</sequence>
<dbReference type="PANTHER" id="PTHR42685">
    <property type="entry name" value="GERANYLGERANYL DIPHOSPHATE REDUCTASE"/>
    <property type="match status" value="1"/>
</dbReference>